<dbReference type="AlphaFoldDB" id="A0A6P2BU00"/>
<keyword evidence="2" id="KW-1185">Reference proteome</keyword>
<dbReference type="RefSeq" id="WP_145858290.1">
    <property type="nucleotide sequence ID" value="NZ_RPFW01000006.1"/>
</dbReference>
<dbReference type="Proteomes" id="UP000460272">
    <property type="component" value="Unassembled WGS sequence"/>
</dbReference>
<evidence type="ECO:0000313" key="2">
    <source>
        <dbReference type="Proteomes" id="UP000460272"/>
    </source>
</evidence>
<evidence type="ECO:0000313" key="1">
    <source>
        <dbReference type="EMBL" id="TVZ01575.1"/>
    </source>
</evidence>
<name>A0A6P2BU00_9ACTN</name>
<proteinExistence type="predicted"/>
<protein>
    <recommendedName>
        <fullName evidence="3">Integrase SAM-like N-terminal domain-containing protein</fullName>
    </recommendedName>
</protein>
<sequence>MTDSTARRRGHGEDASYFDAAKNRYVGRTKQEVRDKLKALHAGLDRGLRTSATHTVRQAVADWLEGGLPGRSERTRSVYKEALTPLMGQIGSRPLKARLFPSRRQAPPRPQVFAMTPQCGPCRAIG</sequence>
<organism evidence="1 2">
    <name type="scientific">Trebonia kvetii</name>
    <dbReference type="NCBI Taxonomy" id="2480626"/>
    <lineage>
        <taxon>Bacteria</taxon>
        <taxon>Bacillati</taxon>
        <taxon>Actinomycetota</taxon>
        <taxon>Actinomycetes</taxon>
        <taxon>Streptosporangiales</taxon>
        <taxon>Treboniaceae</taxon>
        <taxon>Trebonia</taxon>
    </lineage>
</organism>
<dbReference type="EMBL" id="RPFW01000006">
    <property type="protein sequence ID" value="TVZ01575.1"/>
    <property type="molecule type" value="Genomic_DNA"/>
</dbReference>
<accession>A0A6P2BU00</accession>
<gene>
    <name evidence="1" type="ORF">EAS64_29215</name>
</gene>
<reference evidence="1 2" key="1">
    <citation type="submission" date="2018-11" db="EMBL/GenBank/DDBJ databases">
        <title>Trebonia kvetii gen.nov., sp.nov., a novel acidophilic actinobacterium, and proposal of the new actinobacterial family Treboniaceae fam. nov.</title>
        <authorList>
            <person name="Rapoport D."/>
            <person name="Sagova-Mareckova M."/>
            <person name="Sedlacek I."/>
            <person name="Provaznik J."/>
            <person name="Kralova S."/>
            <person name="Pavlinic D."/>
            <person name="Benes V."/>
            <person name="Kopecky J."/>
        </authorList>
    </citation>
    <scope>NUCLEOTIDE SEQUENCE [LARGE SCALE GENOMIC DNA]</scope>
    <source>
        <strain evidence="1 2">15Tr583</strain>
    </source>
</reference>
<comment type="caution">
    <text evidence="1">The sequence shown here is derived from an EMBL/GenBank/DDBJ whole genome shotgun (WGS) entry which is preliminary data.</text>
</comment>
<evidence type="ECO:0008006" key="3">
    <source>
        <dbReference type="Google" id="ProtNLM"/>
    </source>
</evidence>